<dbReference type="SUPFAM" id="SSF49899">
    <property type="entry name" value="Concanavalin A-like lectins/glucanases"/>
    <property type="match status" value="1"/>
</dbReference>
<dbReference type="InterPro" id="IPR013320">
    <property type="entry name" value="ConA-like_dom_sf"/>
</dbReference>
<keyword evidence="5" id="KW-1185">Reference proteome</keyword>
<feature type="domain" description="Secretion system C-terminal sorting" evidence="3">
    <location>
        <begin position="263"/>
        <end position="331"/>
    </location>
</feature>
<comment type="caution">
    <text evidence="4">The sequence shown here is derived from an EMBL/GenBank/DDBJ whole genome shotgun (WGS) entry which is preliminary data.</text>
</comment>
<evidence type="ECO:0000256" key="2">
    <source>
        <dbReference type="SAM" id="SignalP"/>
    </source>
</evidence>
<dbReference type="EMBL" id="BAABIP010000007">
    <property type="protein sequence ID" value="GAA4759792.1"/>
    <property type="molecule type" value="Genomic_DNA"/>
</dbReference>
<feature type="signal peptide" evidence="2">
    <location>
        <begin position="1"/>
        <end position="18"/>
    </location>
</feature>
<keyword evidence="1 2" id="KW-0732">Signal</keyword>
<evidence type="ECO:0000313" key="4">
    <source>
        <dbReference type="EMBL" id="GAA4759792.1"/>
    </source>
</evidence>
<proteinExistence type="predicted"/>
<sequence length="332" mass="34314">MKKIYFIGALLATVMSFGQTFSFTETGALSANGWTTHSGTAGQQTILTSASDSGNSLYKAGLAVSTGNRTAIVAGNSEDVNKAITAPITSGSVYYSVLVKVDPTALNLNSSTGDYSIAVTNNATASTTTFQARIYMKQGTAGGFLVGALNNSGGTANPTYATTELAANTTHLLVMKYDLATNTASLFINPTPGSAEPAPSSTNATGTTAAPTQIAGFVIRQGGNATAGTGNVEIDEIRVGQTWASVTPSNLSVAQNNITGLKVYPNPAKNTLYVTSDSFTAKEVQLYDVLGKSVLNTKTVNNTVNISSLSKGVYVVKITEEGKTATRKIVVE</sequence>
<evidence type="ECO:0000313" key="5">
    <source>
        <dbReference type="Proteomes" id="UP001500141"/>
    </source>
</evidence>
<dbReference type="InterPro" id="IPR026444">
    <property type="entry name" value="Secre_tail"/>
</dbReference>
<accession>A0ABP8ZM17</accession>
<evidence type="ECO:0000256" key="1">
    <source>
        <dbReference type="ARBA" id="ARBA00022729"/>
    </source>
</evidence>
<organism evidence="4 5">
    <name type="scientific">Flavobacterium hankyongi</name>
    <dbReference type="NCBI Taxonomy" id="1176532"/>
    <lineage>
        <taxon>Bacteria</taxon>
        <taxon>Pseudomonadati</taxon>
        <taxon>Bacteroidota</taxon>
        <taxon>Flavobacteriia</taxon>
        <taxon>Flavobacteriales</taxon>
        <taxon>Flavobacteriaceae</taxon>
        <taxon>Flavobacterium</taxon>
    </lineage>
</organism>
<protein>
    <submittedName>
        <fullName evidence="4">T9SS type A sorting domain-containing protein</fullName>
    </submittedName>
</protein>
<dbReference type="RefSeq" id="WP_264544267.1">
    <property type="nucleotide sequence ID" value="NZ_BAABIP010000007.1"/>
</dbReference>
<gene>
    <name evidence="4" type="ORF">GCM10023230_05510</name>
</gene>
<reference evidence="5" key="1">
    <citation type="journal article" date="2019" name="Int. J. Syst. Evol. Microbiol.">
        <title>The Global Catalogue of Microorganisms (GCM) 10K type strain sequencing project: providing services to taxonomists for standard genome sequencing and annotation.</title>
        <authorList>
            <consortium name="The Broad Institute Genomics Platform"/>
            <consortium name="The Broad Institute Genome Sequencing Center for Infectious Disease"/>
            <person name="Wu L."/>
            <person name="Ma J."/>
        </authorList>
    </citation>
    <scope>NUCLEOTIDE SEQUENCE [LARGE SCALE GENOMIC DNA]</scope>
    <source>
        <strain evidence="5">JCM 18198</strain>
    </source>
</reference>
<dbReference type="Proteomes" id="UP001500141">
    <property type="component" value="Unassembled WGS sequence"/>
</dbReference>
<dbReference type="Gene3D" id="2.60.120.200">
    <property type="match status" value="1"/>
</dbReference>
<evidence type="ECO:0000259" key="3">
    <source>
        <dbReference type="Pfam" id="PF18962"/>
    </source>
</evidence>
<dbReference type="Pfam" id="PF18962">
    <property type="entry name" value="Por_Secre_tail"/>
    <property type="match status" value="1"/>
</dbReference>
<name>A0ABP8ZM17_9FLAO</name>
<dbReference type="NCBIfam" id="TIGR04183">
    <property type="entry name" value="Por_Secre_tail"/>
    <property type="match status" value="1"/>
</dbReference>
<feature type="chain" id="PRO_5047358536" evidence="2">
    <location>
        <begin position="19"/>
        <end position="332"/>
    </location>
</feature>